<dbReference type="InterPro" id="IPR036277">
    <property type="entry name" value="SMC_hinge_sf"/>
</dbReference>
<dbReference type="EMBL" id="JAPIUZ010000004">
    <property type="protein sequence ID" value="MCX2564066.1"/>
    <property type="molecule type" value="Genomic_DNA"/>
</dbReference>
<feature type="binding site" evidence="6">
    <location>
        <begin position="34"/>
        <end position="41"/>
    </location>
    <ligand>
        <name>ATP</name>
        <dbReference type="ChEBI" id="CHEBI:30616"/>
    </ligand>
</feature>
<comment type="domain">
    <text evidence="6">Contains large globular domains required for ATP hydrolysis at each terminus and a third globular domain forming a flexible hinge near the middle of the molecule. These domains are separated by coiled-coil structures.</text>
</comment>
<dbReference type="InterPro" id="IPR003395">
    <property type="entry name" value="RecF/RecN/SMC_N"/>
</dbReference>
<dbReference type="RefSeq" id="WP_173560249.1">
    <property type="nucleotide sequence ID" value="NZ_JAPIUZ010000004.1"/>
</dbReference>
<keyword evidence="5 6" id="KW-0238">DNA-binding</keyword>
<sequence length="1507" mass="165678">MAARFTRLHIAGFKSFADPVSVDILPGLTGIVGPNGCGKSNVVEALRWVMGESSARSLRGGELDDLIFAGTTSRPARSFAEVTVTLEGVESPGLPLLTGQTEVQITRRAERGAGSEYRINGKTARARDVQILFADIASGARSSAMVSQGRVARLVSAKPEERRVLLEEAAGITGLHARRHEAELKLRATENNLLRAEDLCQQLSSRLENLSGQCEEATRYREISAHLRKAETDLLTVTYARAHNIAENARTAVSKARFALTRQQEVTETAVLTEYELTQRLPALRAEVDTTRTALERCRVMAESTTREKEKATAQAQASAGRLHQQQADADAARVRAEDAATTLTQLIAEQKAAEISLSTLPGRITETENAYHTQTHRLSETEQTLSALNDTLYKAGLNRDRAQEQLEQSQVQHNRNTEAFSRVQAETLSVKNDLPSEEALTEAKSRITHCATERDNARHTLRQVESSRSDAQLALSIAQNNAENARKTQQETLAALARARAGLNTLVQNYTRLEHNYTSTQKSLLSQDVLEALRTEAASATHAHQTAQNTAETCQQSRQQTTDALTEASRIAQTNTLQHKTAQDACLTAEATLLQARQEESALRHKSEQTRRTVIADEVLNDIRQKRSTLETELTTLSETLKEREAAHSTLSATQRSATAQRDALRAELSRLQAQAEGLTQPADQDYATTHEPVSELMTIPEAYEQALAAALAKGLDAPLAGDTPQGWRAYKTHRSAPALPANVTALADYIKAPDVIETLLSFIGLVADTQTGDALQGQLLPGQCLVSLQGDLWRWDGFYTRADKQNQAARHLIRQRVLKETEQRIGEIKQELETAEHTLTTALESLHAHEQQVAAFQTRRATTEQALQLARTQEATTERAYISAQTQLELLTTQLNAAVQTREAAEALLSDKKNTEQALPSPEAAQQALKDAQQRNQAAQEAEQAARRALQAAEEKRRTTTAALTLKENQHSAALARLESMQPETERLKQAVAAETARVKELEDQSASTSNLSFFEEAFSTAQQQCTETDAAFQAARHAVTNAETAYENAVAAGQQLEQRAITLRSKLETLRAQHTLLQAETEKSTYQLEAAQKALNEAVAAIPSSAADNMTALQQLKAQLLTETEQLRETRTALQVEQTTLTSRQSTLSVSIEDWRTRADTTQTELEQCAERLKLAQQEYQDAAELPAETERQEQKLIAERDKAEALFTQAQGYCERAEKGLAEAATLRRQSEAALAEHREALLKAEAKNEQAQAAIAALPAERPPSTTTLAREDLTEAAETALRRKIARLTREREDMGPVNLRAELETEEISTQLETLTTEISDLRSAIASLRGSIGSLNKTGRERLLATFAQIDQHFQALFSRMFEGGKAHLGFVGSDDPLESGLEIYAQPPGKKLSTLSLLSGGEQALTALSLVFAVFRCNPAPLCVLDEVDAPLDDANVERFSRLMGDMVTEAQTRFLVVTHHQLTMAHMDHLFGVTMQERGVSRVLSVDLTQLIQQQSA</sequence>
<dbReference type="PANTHER" id="PTHR43977">
    <property type="entry name" value="STRUCTURAL MAINTENANCE OF CHROMOSOMES PROTEIN 3"/>
    <property type="match status" value="1"/>
</dbReference>
<dbReference type="PIRSF" id="PIRSF005719">
    <property type="entry name" value="SMC"/>
    <property type="match status" value="1"/>
</dbReference>
<proteinExistence type="inferred from homology"/>
<evidence type="ECO:0000256" key="6">
    <source>
        <dbReference type="HAMAP-Rule" id="MF_01894"/>
    </source>
</evidence>
<keyword evidence="10" id="KW-1185">Reference proteome</keyword>
<name>A0ABT3QFP4_9PROT</name>
<dbReference type="InterPro" id="IPR024704">
    <property type="entry name" value="SMC"/>
</dbReference>
<organism evidence="9 10">
    <name type="scientific">Acetobacter thailandicus</name>
    <dbReference type="NCBI Taxonomy" id="1502842"/>
    <lineage>
        <taxon>Bacteria</taxon>
        <taxon>Pseudomonadati</taxon>
        <taxon>Pseudomonadota</taxon>
        <taxon>Alphaproteobacteria</taxon>
        <taxon>Acetobacterales</taxon>
        <taxon>Acetobacteraceae</taxon>
        <taxon>Acetobacter</taxon>
    </lineage>
</organism>
<keyword evidence="1 6" id="KW-0963">Cytoplasm</keyword>
<gene>
    <name evidence="6" type="primary">smc</name>
    <name evidence="9" type="ORF">OQ497_08850</name>
</gene>
<evidence type="ECO:0000256" key="5">
    <source>
        <dbReference type="ARBA" id="ARBA00023125"/>
    </source>
</evidence>
<feature type="domain" description="RecF/RecN/SMC N-terminal" evidence="8">
    <location>
        <begin position="6"/>
        <end position="1491"/>
    </location>
</feature>
<comment type="caution">
    <text evidence="9">The sequence shown here is derived from an EMBL/GenBank/DDBJ whole genome shotgun (WGS) entry which is preliminary data.</text>
</comment>
<feature type="region of interest" description="Disordered" evidence="7">
    <location>
        <begin position="644"/>
        <end position="665"/>
    </location>
</feature>
<dbReference type="Pfam" id="PF02463">
    <property type="entry name" value="SMC_N"/>
    <property type="match status" value="1"/>
</dbReference>
<feature type="coiled-coil region" evidence="6">
    <location>
        <begin position="1232"/>
        <end position="1259"/>
    </location>
</feature>
<dbReference type="CDD" id="cd03278">
    <property type="entry name" value="ABC_SMC_barmotin"/>
    <property type="match status" value="1"/>
</dbReference>
<keyword evidence="3 6" id="KW-0067">ATP-binding</keyword>
<feature type="coiled-coil region" evidence="6">
    <location>
        <begin position="1113"/>
        <end position="1189"/>
    </location>
</feature>
<dbReference type="SUPFAM" id="SSF52540">
    <property type="entry name" value="P-loop containing nucleoside triphosphate hydrolases"/>
    <property type="match status" value="1"/>
</dbReference>
<evidence type="ECO:0000259" key="8">
    <source>
        <dbReference type="Pfam" id="PF02463"/>
    </source>
</evidence>
<dbReference type="Gene3D" id="3.40.50.300">
    <property type="entry name" value="P-loop containing nucleotide triphosphate hydrolases"/>
    <property type="match status" value="2"/>
</dbReference>
<evidence type="ECO:0000313" key="10">
    <source>
        <dbReference type="Proteomes" id="UP001301152"/>
    </source>
</evidence>
<accession>A0ABT3QFP4</accession>
<feature type="compositionally biased region" description="Polar residues" evidence="7">
    <location>
        <begin position="650"/>
        <end position="661"/>
    </location>
</feature>
<evidence type="ECO:0000256" key="4">
    <source>
        <dbReference type="ARBA" id="ARBA00023054"/>
    </source>
</evidence>
<dbReference type="InterPro" id="IPR027417">
    <property type="entry name" value="P-loop_NTPase"/>
</dbReference>
<evidence type="ECO:0000256" key="1">
    <source>
        <dbReference type="ARBA" id="ARBA00022490"/>
    </source>
</evidence>
<keyword evidence="2 6" id="KW-0547">Nucleotide-binding</keyword>
<evidence type="ECO:0000256" key="7">
    <source>
        <dbReference type="SAM" id="MobiDB-lite"/>
    </source>
</evidence>
<dbReference type="Proteomes" id="UP001301152">
    <property type="component" value="Unassembled WGS sequence"/>
</dbReference>
<dbReference type="InterPro" id="IPR011890">
    <property type="entry name" value="SMC_prok"/>
</dbReference>
<feature type="coiled-coil region" evidence="6">
    <location>
        <begin position="179"/>
        <end position="220"/>
    </location>
</feature>
<protein>
    <recommendedName>
        <fullName evidence="6">Chromosome partition protein Smc</fullName>
    </recommendedName>
</protein>
<feature type="compositionally biased region" description="Low complexity" evidence="7">
    <location>
        <begin position="542"/>
        <end position="554"/>
    </location>
</feature>
<dbReference type="HAMAP" id="MF_01894">
    <property type="entry name" value="Smc_prok"/>
    <property type="match status" value="1"/>
</dbReference>
<feature type="compositionally biased region" description="Low complexity" evidence="7">
    <location>
        <begin position="936"/>
        <end position="954"/>
    </location>
</feature>
<comment type="subcellular location">
    <subcellularLocation>
        <location evidence="6">Cytoplasm</location>
    </subcellularLocation>
</comment>
<feature type="region of interest" description="Disordered" evidence="7">
    <location>
        <begin position="304"/>
        <end position="333"/>
    </location>
</feature>
<keyword evidence="4 6" id="KW-0175">Coiled coil</keyword>
<dbReference type="SUPFAM" id="SSF75553">
    <property type="entry name" value="Smc hinge domain"/>
    <property type="match status" value="1"/>
</dbReference>
<comment type="subunit">
    <text evidence="6">Homodimer.</text>
</comment>
<feature type="coiled-coil region" evidence="6">
    <location>
        <begin position="820"/>
        <end position="854"/>
    </location>
</feature>
<comment type="similarity">
    <text evidence="6">Belongs to the SMC family.</text>
</comment>
<feature type="region of interest" description="Disordered" evidence="7">
    <location>
        <begin position="914"/>
        <end position="970"/>
    </location>
</feature>
<evidence type="ECO:0000313" key="9">
    <source>
        <dbReference type="EMBL" id="MCX2564066.1"/>
    </source>
</evidence>
<reference evidence="9 10" key="1">
    <citation type="submission" date="2022-11" db="EMBL/GenBank/DDBJ databases">
        <title>Genome sequencing of Acetobacter type strain.</title>
        <authorList>
            <person name="Heo J."/>
            <person name="Lee D."/>
            <person name="Han B.-H."/>
            <person name="Hong S.-B."/>
            <person name="Kwon S.-W."/>
        </authorList>
    </citation>
    <scope>NUCLEOTIDE SEQUENCE [LARGE SCALE GENOMIC DNA]</scope>
    <source>
        <strain evidence="9 10">KACC 21253</strain>
    </source>
</reference>
<evidence type="ECO:0000256" key="2">
    <source>
        <dbReference type="ARBA" id="ARBA00022741"/>
    </source>
</evidence>
<feature type="region of interest" description="Disordered" evidence="7">
    <location>
        <begin position="542"/>
        <end position="563"/>
    </location>
</feature>
<comment type="function">
    <text evidence="6">Required for chromosome condensation and partitioning.</text>
</comment>
<evidence type="ECO:0000256" key="3">
    <source>
        <dbReference type="ARBA" id="ARBA00022840"/>
    </source>
</evidence>